<evidence type="ECO:0000313" key="1">
    <source>
        <dbReference type="EMBL" id="KIY62632.1"/>
    </source>
</evidence>
<proteinExistence type="predicted"/>
<dbReference type="Proteomes" id="UP000054007">
    <property type="component" value="Unassembled WGS sequence"/>
</dbReference>
<dbReference type="OrthoDB" id="3217549at2759"/>
<dbReference type="EMBL" id="KN880762">
    <property type="protein sequence ID" value="KIY62632.1"/>
    <property type="molecule type" value="Genomic_DNA"/>
</dbReference>
<reference evidence="1 2" key="1">
    <citation type="journal article" date="2015" name="Fungal Genet. Biol.">
        <title>Evolution of novel wood decay mechanisms in Agaricales revealed by the genome sequences of Fistulina hepatica and Cylindrobasidium torrendii.</title>
        <authorList>
            <person name="Floudas D."/>
            <person name="Held B.W."/>
            <person name="Riley R."/>
            <person name="Nagy L.G."/>
            <person name="Koehler G."/>
            <person name="Ransdell A.S."/>
            <person name="Younus H."/>
            <person name="Chow J."/>
            <person name="Chiniquy J."/>
            <person name="Lipzen A."/>
            <person name="Tritt A."/>
            <person name="Sun H."/>
            <person name="Haridas S."/>
            <person name="LaButti K."/>
            <person name="Ohm R.A."/>
            <person name="Kues U."/>
            <person name="Blanchette R.A."/>
            <person name="Grigoriev I.V."/>
            <person name="Minto R.E."/>
            <person name="Hibbett D.S."/>
        </authorList>
    </citation>
    <scope>NUCLEOTIDE SEQUENCE [LARGE SCALE GENOMIC DNA]</scope>
    <source>
        <strain evidence="1 2">FP15055 ss-10</strain>
    </source>
</reference>
<gene>
    <name evidence="1" type="ORF">CYLTODRAFT_474041</name>
</gene>
<feature type="non-terminal residue" evidence="1">
    <location>
        <position position="250"/>
    </location>
</feature>
<keyword evidence="2" id="KW-1185">Reference proteome</keyword>
<protein>
    <recommendedName>
        <fullName evidence="3">F-box domain-containing protein</fullName>
    </recommendedName>
</protein>
<accession>A0A0D7AWL4</accession>
<evidence type="ECO:0000313" key="2">
    <source>
        <dbReference type="Proteomes" id="UP000054007"/>
    </source>
</evidence>
<organism evidence="1 2">
    <name type="scientific">Cylindrobasidium torrendii FP15055 ss-10</name>
    <dbReference type="NCBI Taxonomy" id="1314674"/>
    <lineage>
        <taxon>Eukaryota</taxon>
        <taxon>Fungi</taxon>
        <taxon>Dikarya</taxon>
        <taxon>Basidiomycota</taxon>
        <taxon>Agaricomycotina</taxon>
        <taxon>Agaricomycetes</taxon>
        <taxon>Agaricomycetidae</taxon>
        <taxon>Agaricales</taxon>
        <taxon>Marasmiineae</taxon>
        <taxon>Physalacriaceae</taxon>
        <taxon>Cylindrobasidium</taxon>
    </lineage>
</organism>
<dbReference type="AlphaFoldDB" id="A0A0D7AWL4"/>
<sequence length="250" mass="28472">MDGMGITWYNRPFLKCADGPMHWRPGVDAIAIMIGCTRFGTSERDTAMVTATDEACLPAPTSSSHRMAPIDLLPDEVLEWIFELCCAQDNANGITYLYGRRSRLPFQHNLLQVCQRWWNIVVHARPLWSSIWLSEENGERAGHRLRLALHRSGEAQLDIKATSSDWVALAPLIAPHTRRLRTLSLELCNWDWTPMRPNSVPVLESLDLRFLRLSKAAHESVSKAFKDAPALRRITCSPMLAIRLTFPWTR</sequence>
<evidence type="ECO:0008006" key="3">
    <source>
        <dbReference type="Google" id="ProtNLM"/>
    </source>
</evidence>
<name>A0A0D7AWL4_9AGAR</name>